<organism evidence="1 2">
    <name type="scientific">Ruegeria marina</name>
    <dbReference type="NCBI Taxonomy" id="639004"/>
    <lineage>
        <taxon>Bacteria</taxon>
        <taxon>Pseudomonadati</taxon>
        <taxon>Pseudomonadota</taxon>
        <taxon>Alphaproteobacteria</taxon>
        <taxon>Rhodobacterales</taxon>
        <taxon>Roseobacteraceae</taxon>
        <taxon>Ruegeria</taxon>
    </lineage>
</organism>
<evidence type="ECO:0008006" key="3">
    <source>
        <dbReference type="Google" id="ProtNLM"/>
    </source>
</evidence>
<reference evidence="2" key="1">
    <citation type="submission" date="2016-10" db="EMBL/GenBank/DDBJ databases">
        <authorList>
            <person name="Varghese N."/>
            <person name="Submissions S."/>
        </authorList>
    </citation>
    <scope>NUCLEOTIDE SEQUENCE [LARGE SCALE GENOMIC DNA]</scope>
    <source>
        <strain evidence="2">CGMCC 1.9108</strain>
    </source>
</reference>
<dbReference type="Proteomes" id="UP000199628">
    <property type="component" value="Unassembled WGS sequence"/>
</dbReference>
<dbReference type="AlphaFoldDB" id="A0A1G6LMA5"/>
<sequence length="92" mass="10270">MLHLQHRFRATQIYPLFEDKMAHSTATTRSLTALPGVAADIIAGIFNALVRIGEANSKVRQINALSALNDAELAERGLRREDIVRRVMGTWI</sequence>
<name>A0A1G6LMA5_9RHOB</name>
<evidence type="ECO:0000313" key="1">
    <source>
        <dbReference type="EMBL" id="SDC44309.1"/>
    </source>
</evidence>
<accession>A0A1G6LMA5</accession>
<dbReference type="EMBL" id="FMZV01000002">
    <property type="protein sequence ID" value="SDC44309.1"/>
    <property type="molecule type" value="Genomic_DNA"/>
</dbReference>
<evidence type="ECO:0000313" key="2">
    <source>
        <dbReference type="Proteomes" id="UP000199628"/>
    </source>
</evidence>
<proteinExistence type="predicted"/>
<gene>
    <name evidence="1" type="ORF">SAMN04488239_102279</name>
</gene>
<protein>
    <recommendedName>
        <fullName evidence="3">DUF1127 domain-containing protein</fullName>
    </recommendedName>
</protein>
<dbReference type="STRING" id="639004.SAMN04488239_102279"/>
<keyword evidence="2" id="KW-1185">Reference proteome</keyword>